<dbReference type="EMBL" id="CP095062">
    <property type="protein sequence ID" value="UOQ68563.1"/>
    <property type="molecule type" value="Genomic_DNA"/>
</dbReference>
<dbReference type="SUPFAM" id="SSF56935">
    <property type="entry name" value="Porins"/>
    <property type="match status" value="1"/>
</dbReference>
<name>A0ABY4GC98_9BACT</name>
<organism evidence="2 3">
    <name type="scientific">Hymenobacter volaticus</name>
    <dbReference type="NCBI Taxonomy" id="2932254"/>
    <lineage>
        <taxon>Bacteria</taxon>
        <taxon>Pseudomonadati</taxon>
        <taxon>Bacteroidota</taxon>
        <taxon>Cytophagia</taxon>
        <taxon>Cytophagales</taxon>
        <taxon>Hymenobacteraceae</taxon>
        <taxon>Hymenobacter</taxon>
    </lineage>
</organism>
<protein>
    <submittedName>
        <fullName evidence="2">Carboxypeptidase-like regulatory domain-containing protein</fullName>
    </submittedName>
</protein>
<proteinExistence type="predicted"/>
<dbReference type="Gene3D" id="2.170.130.10">
    <property type="entry name" value="TonB-dependent receptor, plug domain"/>
    <property type="match status" value="1"/>
</dbReference>
<feature type="signal peptide" evidence="1">
    <location>
        <begin position="1"/>
        <end position="32"/>
    </location>
</feature>
<evidence type="ECO:0000313" key="3">
    <source>
        <dbReference type="Proteomes" id="UP000830401"/>
    </source>
</evidence>
<evidence type="ECO:0000256" key="1">
    <source>
        <dbReference type="SAM" id="SignalP"/>
    </source>
</evidence>
<gene>
    <name evidence="2" type="ORF">MUN86_23960</name>
</gene>
<keyword evidence="3" id="KW-1185">Reference proteome</keyword>
<dbReference type="RefSeq" id="WP_245125905.1">
    <property type="nucleotide sequence ID" value="NZ_CP095062.1"/>
</dbReference>
<sequence length="213" mass="21464">MPFPLQFPRGPRPLKQVLLTPALSSLVLSSFAAPIATVPASSLHSLRLATEFLSPAVAGGTVSGKVVDQKGEGVPGVTVVVEGTKQGIATNADGSYLIADVPVGPQVLIFSSVGLITARVPVTVTEGQTTQVSATTLAEDVKGLGEVVVVGYGTQSRQELTTSVTSVNAAAIERQPVAGFDQALQGQAPGVQVTAPSGHPALASTCGCGATPR</sequence>
<keyword evidence="2" id="KW-0614">Plasmid</keyword>
<dbReference type="InterPro" id="IPR037066">
    <property type="entry name" value="Plug_dom_sf"/>
</dbReference>
<accession>A0ABY4GC98</accession>
<evidence type="ECO:0000313" key="2">
    <source>
        <dbReference type="EMBL" id="UOQ68563.1"/>
    </source>
</evidence>
<geneLocation type="plasmid" evidence="2 3">
    <name>unnamed1</name>
</geneLocation>
<dbReference type="Gene3D" id="2.60.40.1120">
    <property type="entry name" value="Carboxypeptidase-like, regulatory domain"/>
    <property type="match status" value="1"/>
</dbReference>
<keyword evidence="1" id="KW-0732">Signal</keyword>
<dbReference type="Proteomes" id="UP000830401">
    <property type="component" value="Plasmid unnamed1"/>
</dbReference>
<dbReference type="Pfam" id="PF13715">
    <property type="entry name" value="CarbopepD_reg_2"/>
    <property type="match status" value="1"/>
</dbReference>
<feature type="chain" id="PRO_5046879420" evidence="1">
    <location>
        <begin position="33"/>
        <end position="213"/>
    </location>
</feature>
<dbReference type="InterPro" id="IPR013784">
    <property type="entry name" value="Carb-bd-like_fold"/>
</dbReference>
<dbReference type="SUPFAM" id="SSF49452">
    <property type="entry name" value="Starch-binding domain-like"/>
    <property type="match status" value="1"/>
</dbReference>
<reference evidence="2" key="1">
    <citation type="submission" date="2022-04" db="EMBL/GenBank/DDBJ databases">
        <title>Hymenobacter sp. isolated from the air.</title>
        <authorList>
            <person name="Won M."/>
            <person name="Lee C.-M."/>
            <person name="Woen H.-Y."/>
            <person name="Kwon S.-W."/>
        </authorList>
    </citation>
    <scope>NUCLEOTIDE SEQUENCE</scope>
    <source>
        <strain evidence="2">5420S-77</strain>
        <plasmid evidence="2">unnamed1</plasmid>
    </source>
</reference>